<dbReference type="Proteomes" id="UP000801492">
    <property type="component" value="Unassembled WGS sequence"/>
</dbReference>
<dbReference type="AlphaFoldDB" id="A0A8K0G0I4"/>
<feature type="region of interest" description="Disordered" evidence="1">
    <location>
        <begin position="1"/>
        <end position="29"/>
    </location>
</feature>
<reference evidence="2" key="1">
    <citation type="submission" date="2019-08" db="EMBL/GenBank/DDBJ databases">
        <title>The genome of the North American firefly Photinus pyralis.</title>
        <authorList>
            <consortium name="Photinus pyralis genome working group"/>
            <person name="Fallon T.R."/>
            <person name="Sander Lower S.E."/>
            <person name="Weng J.-K."/>
        </authorList>
    </citation>
    <scope>NUCLEOTIDE SEQUENCE</scope>
    <source>
        <strain evidence="2">TRF0915ILg1</strain>
        <tissue evidence="2">Whole body</tissue>
    </source>
</reference>
<comment type="caution">
    <text evidence="2">The sequence shown here is derived from an EMBL/GenBank/DDBJ whole genome shotgun (WGS) entry which is preliminary data.</text>
</comment>
<evidence type="ECO:0000313" key="2">
    <source>
        <dbReference type="EMBL" id="KAF2881249.1"/>
    </source>
</evidence>
<dbReference type="OrthoDB" id="206969at2759"/>
<evidence type="ECO:0000313" key="3">
    <source>
        <dbReference type="Proteomes" id="UP000801492"/>
    </source>
</evidence>
<feature type="compositionally biased region" description="Polar residues" evidence="1">
    <location>
        <begin position="1"/>
        <end position="11"/>
    </location>
</feature>
<dbReference type="EMBL" id="VTPC01090837">
    <property type="protein sequence ID" value="KAF2881249.1"/>
    <property type="molecule type" value="Genomic_DNA"/>
</dbReference>
<dbReference type="PANTHER" id="PTHR13621">
    <property type="entry name" value="PROLINE-RICH PROTEIN PRCC"/>
    <property type="match status" value="1"/>
</dbReference>
<dbReference type="PANTHER" id="PTHR13621:SF2">
    <property type="entry name" value="PROLINE-RICH PROTEIN PRCC"/>
    <property type="match status" value="1"/>
</dbReference>
<organism evidence="2 3">
    <name type="scientific">Ignelater luminosus</name>
    <name type="common">Cucubano</name>
    <name type="synonym">Pyrophorus luminosus</name>
    <dbReference type="NCBI Taxonomy" id="2038154"/>
    <lineage>
        <taxon>Eukaryota</taxon>
        <taxon>Metazoa</taxon>
        <taxon>Ecdysozoa</taxon>
        <taxon>Arthropoda</taxon>
        <taxon>Hexapoda</taxon>
        <taxon>Insecta</taxon>
        <taxon>Pterygota</taxon>
        <taxon>Neoptera</taxon>
        <taxon>Endopterygota</taxon>
        <taxon>Coleoptera</taxon>
        <taxon>Polyphaga</taxon>
        <taxon>Elateriformia</taxon>
        <taxon>Elateroidea</taxon>
        <taxon>Elateridae</taxon>
        <taxon>Agrypninae</taxon>
        <taxon>Pyrophorini</taxon>
        <taxon>Ignelater</taxon>
    </lineage>
</organism>
<dbReference type="Pfam" id="PF10253">
    <property type="entry name" value="PRCC"/>
    <property type="match status" value="1"/>
</dbReference>
<name>A0A8K0G0I4_IGNLU</name>
<protein>
    <submittedName>
        <fullName evidence="2">Uncharacterized protein</fullName>
    </submittedName>
</protein>
<gene>
    <name evidence="2" type="ORF">ILUMI_24929</name>
</gene>
<dbReference type="GO" id="GO:0005634">
    <property type="term" value="C:nucleus"/>
    <property type="evidence" value="ECO:0007669"/>
    <property type="project" value="TreeGrafter"/>
</dbReference>
<keyword evidence="3" id="KW-1185">Reference proteome</keyword>
<dbReference type="InterPro" id="IPR018800">
    <property type="entry name" value="PRCC"/>
</dbReference>
<proteinExistence type="predicted"/>
<sequence length="294" mass="34132">MSLVDYNSTSESENEQEHLQCCESSTSSSSRYYRKLFTGKLDQDSKPVNSSKMHRSIKISIPSLNDFSDDEETEVKIKSKQLFDSASLLTLLPLPKRKFLSNTSFVPNILNKKARTSTTLQQKSTTTKIKDDQELYSDDDSEIPETFDEEIWKKVCKKQKIYEISFVQEYKTCSLQKHTNIVQLAPEVHKPYVGLNNKAFQDIVKQKQELKKRGKVIHEHGDEIRPEKAQWLKSLTDPRYEPKTTIQDPVNNTCKMKNHITALAQKALANDQELQLKWSENRYNRRLTQAKYGF</sequence>
<accession>A0A8K0G0I4</accession>
<evidence type="ECO:0000256" key="1">
    <source>
        <dbReference type="SAM" id="MobiDB-lite"/>
    </source>
</evidence>